<evidence type="ECO:0000256" key="5">
    <source>
        <dbReference type="ARBA" id="ARBA00022777"/>
    </source>
</evidence>
<dbReference type="PANTHER" id="PTHR43304:SF1">
    <property type="entry name" value="PAC DOMAIN-CONTAINING PROTEIN"/>
    <property type="match status" value="1"/>
</dbReference>
<dbReference type="InterPro" id="IPR035965">
    <property type="entry name" value="PAS-like_dom_sf"/>
</dbReference>
<comment type="catalytic activity">
    <reaction evidence="1">
        <text>ATP + protein L-histidine = ADP + protein N-phospho-L-histidine.</text>
        <dbReference type="EC" id="2.7.13.3"/>
    </reaction>
</comment>
<dbReference type="InterPro" id="IPR036890">
    <property type="entry name" value="HATPase_C_sf"/>
</dbReference>
<dbReference type="Gene3D" id="1.10.287.130">
    <property type="match status" value="1"/>
</dbReference>
<evidence type="ECO:0000313" key="11">
    <source>
        <dbReference type="EMBL" id="KKM90928.1"/>
    </source>
</evidence>
<dbReference type="EC" id="2.7.13.3" evidence="2"/>
<dbReference type="GO" id="GO:0006355">
    <property type="term" value="P:regulation of DNA-templated transcription"/>
    <property type="evidence" value="ECO:0007669"/>
    <property type="project" value="InterPro"/>
</dbReference>
<evidence type="ECO:0000256" key="6">
    <source>
        <dbReference type="ARBA" id="ARBA00023012"/>
    </source>
</evidence>
<feature type="domain" description="PAS" evidence="9">
    <location>
        <begin position="149"/>
        <end position="190"/>
    </location>
</feature>
<dbReference type="InterPro" id="IPR013767">
    <property type="entry name" value="PAS_fold"/>
</dbReference>
<feature type="domain" description="PAS" evidence="9">
    <location>
        <begin position="4"/>
        <end position="74"/>
    </location>
</feature>
<dbReference type="Pfam" id="PF00512">
    <property type="entry name" value="HisKA"/>
    <property type="match status" value="1"/>
</dbReference>
<dbReference type="PROSITE" id="PS50113">
    <property type="entry name" value="PAC"/>
    <property type="match status" value="4"/>
</dbReference>
<dbReference type="SMART" id="SM00091">
    <property type="entry name" value="PAS"/>
    <property type="match status" value="4"/>
</dbReference>
<feature type="domain" description="PAC" evidence="10">
    <location>
        <begin position="352"/>
        <end position="412"/>
    </location>
</feature>
<organism evidence="11">
    <name type="scientific">marine sediment metagenome</name>
    <dbReference type="NCBI Taxonomy" id="412755"/>
    <lineage>
        <taxon>unclassified sequences</taxon>
        <taxon>metagenomes</taxon>
        <taxon>ecological metagenomes</taxon>
    </lineage>
</organism>
<dbReference type="Pfam" id="PF02518">
    <property type="entry name" value="HATPase_c"/>
    <property type="match status" value="1"/>
</dbReference>
<dbReference type="FunFam" id="3.30.565.10:FF:000006">
    <property type="entry name" value="Sensor histidine kinase WalK"/>
    <property type="match status" value="1"/>
</dbReference>
<dbReference type="PROSITE" id="PS50112">
    <property type="entry name" value="PAS"/>
    <property type="match status" value="4"/>
</dbReference>
<dbReference type="NCBIfam" id="TIGR00229">
    <property type="entry name" value="sensory_box"/>
    <property type="match status" value="4"/>
</dbReference>
<dbReference type="SMART" id="SM00388">
    <property type="entry name" value="HisKA"/>
    <property type="match status" value="1"/>
</dbReference>
<dbReference type="GO" id="GO:0000155">
    <property type="term" value="F:phosphorelay sensor kinase activity"/>
    <property type="evidence" value="ECO:0007669"/>
    <property type="project" value="InterPro"/>
</dbReference>
<dbReference type="PROSITE" id="PS50109">
    <property type="entry name" value="HIS_KIN"/>
    <property type="match status" value="1"/>
</dbReference>
<dbReference type="InterPro" id="IPR005467">
    <property type="entry name" value="His_kinase_dom"/>
</dbReference>
<proteinExistence type="predicted"/>
<dbReference type="AlphaFoldDB" id="A0A0F9LBY2"/>
<name>A0A0F9LBY2_9ZZZZ</name>
<feature type="domain" description="PAC" evidence="10">
    <location>
        <begin position="225"/>
        <end position="277"/>
    </location>
</feature>
<dbReference type="InterPro" id="IPR004358">
    <property type="entry name" value="Sig_transdc_His_kin-like_C"/>
</dbReference>
<keyword evidence="5" id="KW-0418">Kinase</keyword>
<evidence type="ECO:0000259" key="10">
    <source>
        <dbReference type="PROSITE" id="PS50113"/>
    </source>
</evidence>
<feature type="domain" description="PAC" evidence="10">
    <location>
        <begin position="78"/>
        <end position="130"/>
    </location>
</feature>
<evidence type="ECO:0000259" key="8">
    <source>
        <dbReference type="PROSITE" id="PS50109"/>
    </source>
</evidence>
<evidence type="ECO:0000256" key="3">
    <source>
        <dbReference type="ARBA" id="ARBA00022553"/>
    </source>
</evidence>
<dbReference type="Pfam" id="PF13426">
    <property type="entry name" value="PAS_9"/>
    <property type="match status" value="1"/>
</dbReference>
<feature type="domain" description="PAS" evidence="9">
    <location>
        <begin position="278"/>
        <end position="348"/>
    </location>
</feature>
<accession>A0A0F9LBY2</accession>
<dbReference type="InterPro" id="IPR003594">
    <property type="entry name" value="HATPase_dom"/>
</dbReference>
<dbReference type="SMART" id="SM00387">
    <property type="entry name" value="HATPase_c"/>
    <property type="match status" value="1"/>
</dbReference>
<feature type="domain" description="PAS" evidence="9">
    <location>
        <begin position="413"/>
        <end position="483"/>
    </location>
</feature>
<dbReference type="PANTHER" id="PTHR43304">
    <property type="entry name" value="PHYTOCHROME-LIKE PROTEIN CPH1"/>
    <property type="match status" value="1"/>
</dbReference>
<dbReference type="InterPro" id="IPR001610">
    <property type="entry name" value="PAC"/>
</dbReference>
<dbReference type="Gene3D" id="3.30.565.10">
    <property type="entry name" value="Histidine kinase-like ATPase, C-terminal domain"/>
    <property type="match status" value="1"/>
</dbReference>
<dbReference type="SUPFAM" id="SSF55874">
    <property type="entry name" value="ATPase domain of HSP90 chaperone/DNA topoisomerase II/histidine kinase"/>
    <property type="match status" value="1"/>
</dbReference>
<dbReference type="Pfam" id="PF00989">
    <property type="entry name" value="PAS"/>
    <property type="match status" value="3"/>
</dbReference>
<keyword evidence="7" id="KW-0472">Membrane</keyword>
<dbReference type="InterPro" id="IPR052162">
    <property type="entry name" value="Sensor_kinase/Photoreceptor"/>
</dbReference>
<gene>
    <name evidence="11" type="ORF">LCGC14_1233670</name>
</gene>
<evidence type="ECO:0000256" key="4">
    <source>
        <dbReference type="ARBA" id="ARBA00022679"/>
    </source>
</evidence>
<comment type="caution">
    <text evidence="11">The sequence shown here is derived from an EMBL/GenBank/DDBJ whole genome shotgun (WGS) entry which is preliminary data.</text>
</comment>
<dbReference type="InterPro" id="IPR000014">
    <property type="entry name" value="PAS"/>
</dbReference>
<dbReference type="InterPro" id="IPR000700">
    <property type="entry name" value="PAS-assoc_C"/>
</dbReference>
<dbReference type="InterPro" id="IPR036097">
    <property type="entry name" value="HisK_dim/P_sf"/>
</dbReference>
<dbReference type="SMART" id="SM00086">
    <property type="entry name" value="PAC"/>
    <property type="match status" value="4"/>
</dbReference>
<protein>
    <recommendedName>
        <fullName evidence="2">histidine kinase</fullName>
        <ecNumber evidence="2">2.7.13.3</ecNumber>
    </recommendedName>
</protein>
<dbReference type="CDD" id="cd00082">
    <property type="entry name" value="HisKA"/>
    <property type="match status" value="1"/>
</dbReference>
<sequence length="775" mass="90137">MEFSKNKFLQIIENIKECYFEADLKGNLTFFNEPLLKLTGYSKEELLGFNYKHFADEKSRKRVFESFKNVYETAEPLTDFQYQFKSKNGENIICETSVYLKHDLKGNKVGFYGLIRDITERKKEEDIKENFKGALETIVIKRTKELKESEEKYRELLENMMEGYFEVDLKGTLTFVNDCYCKIFGYSSKEELIGKNHRTFQDEKTARKLFKIYDQLYKNEIPGPVLIERQNLTPSGETIYHETLADLKYDSVGNKVGFFGLIRDVTERKNAEQKLIESEVKYRNIIENAKEGYYEVDLKGNFTFFNNALCELLKFSPEEAMGLYYKSFMDEENSKRIFKAFNEVYRTGIEQPQFQYEIVTKNGEGLFGETSISLKYDSDGRKIGFCGFLRDITYGFVRDITEKTRAEQKLKESEEKYSNLFQHSNDGIIIHDLDGSIIDVNQKVLEQFGYTKSEILSLKIPQLHQIEEIEVSKNAFEEIAKKGFVRFEINFNKKNGEIFPAEVSSSLFNIGNNKFVQGIVREITERKKAEFLIKEEIQKLKELDQIRKDLISRVSHELKTPLVSIFGASELLLELFKDEMKAELIELIKMIENGSRRLNYLVNNLLDVTRIEYNKLQLEKETTDISNIIRDCVQEMMYLTKRRKLTIALELPEELYLEVDKIRIEQVILNLLSNAIKSTPPNGNIKINLNKKQNWAEISVSDTGIGLTKKEMQIIFSRFGKIERYGDGLEYIDIQGSGLGLYISKEIVGLHEGNIRAESEGRHKGSSFILKLPLN</sequence>
<dbReference type="CDD" id="cd00130">
    <property type="entry name" value="PAS"/>
    <property type="match status" value="4"/>
</dbReference>
<dbReference type="SUPFAM" id="SSF47384">
    <property type="entry name" value="Homodimeric domain of signal transducing histidine kinase"/>
    <property type="match status" value="1"/>
</dbReference>
<keyword evidence="3" id="KW-0597">Phosphoprotein</keyword>
<dbReference type="EMBL" id="LAZR01006607">
    <property type="protein sequence ID" value="KKM90928.1"/>
    <property type="molecule type" value="Genomic_DNA"/>
</dbReference>
<dbReference type="Gene3D" id="3.30.450.20">
    <property type="entry name" value="PAS domain"/>
    <property type="match status" value="4"/>
</dbReference>
<feature type="domain" description="PAC" evidence="10">
    <location>
        <begin position="485"/>
        <end position="535"/>
    </location>
</feature>
<dbReference type="SUPFAM" id="SSF55785">
    <property type="entry name" value="PYP-like sensor domain (PAS domain)"/>
    <property type="match status" value="4"/>
</dbReference>
<evidence type="ECO:0000256" key="1">
    <source>
        <dbReference type="ARBA" id="ARBA00000085"/>
    </source>
</evidence>
<dbReference type="PRINTS" id="PR00344">
    <property type="entry name" value="BCTRLSENSOR"/>
</dbReference>
<feature type="domain" description="Histidine kinase" evidence="8">
    <location>
        <begin position="553"/>
        <end position="775"/>
    </location>
</feature>
<reference evidence="11" key="1">
    <citation type="journal article" date="2015" name="Nature">
        <title>Complex archaea that bridge the gap between prokaryotes and eukaryotes.</title>
        <authorList>
            <person name="Spang A."/>
            <person name="Saw J.H."/>
            <person name="Jorgensen S.L."/>
            <person name="Zaremba-Niedzwiedzka K."/>
            <person name="Martijn J."/>
            <person name="Lind A.E."/>
            <person name="van Eijk R."/>
            <person name="Schleper C."/>
            <person name="Guy L."/>
            <person name="Ettema T.J."/>
        </authorList>
    </citation>
    <scope>NUCLEOTIDE SEQUENCE</scope>
</reference>
<keyword evidence="4" id="KW-0808">Transferase</keyword>
<keyword evidence="6" id="KW-0902">Two-component regulatory system</keyword>
<dbReference type="FunFam" id="1.10.287.130:FF:000001">
    <property type="entry name" value="Two-component sensor histidine kinase"/>
    <property type="match status" value="1"/>
</dbReference>
<evidence type="ECO:0000256" key="2">
    <source>
        <dbReference type="ARBA" id="ARBA00012438"/>
    </source>
</evidence>
<evidence type="ECO:0000259" key="9">
    <source>
        <dbReference type="PROSITE" id="PS50112"/>
    </source>
</evidence>
<evidence type="ECO:0000256" key="7">
    <source>
        <dbReference type="ARBA" id="ARBA00023136"/>
    </source>
</evidence>
<dbReference type="InterPro" id="IPR003661">
    <property type="entry name" value="HisK_dim/P_dom"/>
</dbReference>